<evidence type="ECO:0008006" key="3">
    <source>
        <dbReference type="Google" id="ProtNLM"/>
    </source>
</evidence>
<protein>
    <recommendedName>
        <fullName evidence="3">Retrovirus-related Pol polyprotein from transposon TNT 1-94</fullName>
    </recommendedName>
</protein>
<organism evidence="1 2">
    <name type="scientific">Escallonia herrerae</name>
    <dbReference type="NCBI Taxonomy" id="1293975"/>
    <lineage>
        <taxon>Eukaryota</taxon>
        <taxon>Viridiplantae</taxon>
        <taxon>Streptophyta</taxon>
        <taxon>Embryophyta</taxon>
        <taxon>Tracheophyta</taxon>
        <taxon>Spermatophyta</taxon>
        <taxon>Magnoliopsida</taxon>
        <taxon>eudicotyledons</taxon>
        <taxon>Gunneridae</taxon>
        <taxon>Pentapetalae</taxon>
        <taxon>asterids</taxon>
        <taxon>campanulids</taxon>
        <taxon>Escalloniales</taxon>
        <taxon>Escalloniaceae</taxon>
        <taxon>Escallonia</taxon>
    </lineage>
</organism>
<sequence>MKASCDDTKYFVKYDLEKFNGSNDFSLWRMKMCAVLIQQGLLKALKGNQGLPETISADEKEDMLERS</sequence>
<proteinExistence type="predicted"/>
<accession>A0AA88WSW5</accession>
<evidence type="ECO:0000313" key="1">
    <source>
        <dbReference type="EMBL" id="KAK3026945.1"/>
    </source>
</evidence>
<reference evidence="1" key="1">
    <citation type="submission" date="2022-12" db="EMBL/GenBank/DDBJ databases">
        <title>Draft genome assemblies for two species of Escallonia (Escalloniales).</title>
        <authorList>
            <person name="Chanderbali A."/>
            <person name="Dervinis C."/>
            <person name="Anghel I."/>
            <person name="Soltis D."/>
            <person name="Soltis P."/>
            <person name="Zapata F."/>
        </authorList>
    </citation>
    <scope>NUCLEOTIDE SEQUENCE</scope>
    <source>
        <strain evidence="1">UCBG64.0493</strain>
        <tissue evidence="1">Leaf</tissue>
    </source>
</reference>
<dbReference type="EMBL" id="JAVXUP010000479">
    <property type="protein sequence ID" value="KAK3026945.1"/>
    <property type="molecule type" value="Genomic_DNA"/>
</dbReference>
<evidence type="ECO:0000313" key="2">
    <source>
        <dbReference type="Proteomes" id="UP001188597"/>
    </source>
</evidence>
<gene>
    <name evidence="1" type="ORF">RJ639_040351</name>
</gene>
<dbReference type="Proteomes" id="UP001188597">
    <property type="component" value="Unassembled WGS sequence"/>
</dbReference>
<comment type="caution">
    <text evidence="1">The sequence shown here is derived from an EMBL/GenBank/DDBJ whole genome shotgun (WGS) entry which is preliminary data.</text>
</comment>
<name>A0AA88WSW5_9ASTE</name>
<dbReference type="AlphaFoldDB" id="A0AA88WSW5"/>
<keyword evidence="2" id="KW-1185">Reference proteome</keyword>